<protein>
    <submittedName>
        <fullName evidence="1">Uncharacterized protein</fullName>
    </submittedName>
</protein>
<sequence length="105" mass="11070">MSAAVARVIELRPAEEGPPSLTLRVGDLLMVWATGARVRSGADSLELLGPFLIGVLGTDGQVHAPEGLPSKVALVARRSGRAEIDFALGGPWPALRRMTMTLVVE</sequence>
<organism evidence="1 2">
    <name type="scientific">Nonomuraea cypriaca</name>
    <dbReference type="NCBI Taxonomy" id="1187855"/>
    <lineage>
        <taxon>Bacteria</taxon>
        <taxon>Bacillati</taxon>
        <taxon>Actinomycetota</taxon>
        <taxon>Actinomycetes</taxon>
        <taxon>Streptosporangiales</taxon>
        <taxon>Streptosporangiaceae</taxon>
        <taxon>Nonomuraea</taxon>
    </lineage>
</organism>
<dbReference type="AlphaFoldDB" id="A0A931AP59"/>
<name>A0A931AP59_9ACTN</name>
<proteinExistence type="predicted"/>
<dbReference type="EMBL" id="JADOGI010000327">
    <property type="protein sequence ID" value="MBF8193870.1"/>
    <property type="molecule type" value="Genomic_DNA"/>
</dbReference>
<evidence type="ECO:0000313" key="1">
    <source>
        <dbReference type="EMBL" id="MBF8193870.1"/>
    </source>
</evidence>
<reference evidence="1" key="1">
    <citation type="submission" date="2020-11" db="EMBL/GenBank/DDBJ databases">
        <title>Whole-genome analyses of Nonomuraea sp. K274.</title>
        <authorList>
            <person name="Veyisoglu A."/>
        </authorList>
    </citation>
    <scope>NUCLEOTIDE SEQUENCE</scope>
    <source>
        <strain evidence="1">K274</strain>
    </source>
</reference>
<comment type="caution">
    <text evidence="1">The sequence shown here is derived from an EMBL/GenBank/DDBJ whole genome shotgun (WGS) entry which is preliminary data.</text>
</comment>
<gene>
    <name evidence="1" type="ORF">ITP53_50990</name>
</gene>
<dbReference type="Proteomes" id="UP000605361">
    <property type="component" value="Unassembled WGS sequence"/>
</dbReference>
<dbReference type="RefSeq" id="WP_195902717.1">
    <property type="nucleotide sequence ID" value="NZ_JADOGI010000327.1"/>
</dbReference>
<keyword evidence="2" id="KW-1185">Reference proteome</keyword>
<accession>A0A931AP59</accession>
<evidence type="ECO:0000313" key="2">
    <source>
        <dbReference type="Proteomes" id="UP000605361"/>
    </source>
</evidence>